<dbReference type="CDD" id="cd00842">
    <property type="entry name" value="MPP_ASMase"/>
    <property type="match status" value="1"/>
</dbReference>
<evidence type="ECO:0000256" key="4">
    <source>
        <dbReference type="PIRSR" id="PIRSR000948-1"/>
    </source>
</evidence>
<feature type="binding site" evidence="4">
    <location>
        <position position="540"/>
    </location>
    <ligand>
        <name>Zn(2+)</name>
        <dbReference type="ChEBI" id="CHEBI:29105"/>
        <label>2</label>
    </ligand>
</feature>
<keyword evidence="4" id="KW-0479">Metal-binding</keyword>
<evidence type="ECO:0000256" key="2">
    <source>
        <dbReference type="ARBA" id="ARBA00023180"/>
    </source>
</evidence>
<feature type="disulfide bond" evidence="5">
    <location>
        <begin position="281"/>
        <end position="317"/>
    </location>
</feature>
<keyword evidence="3" id="KW-0326">Glycosidase</keyword>
<proteinExistence type="inferred from homology"/>
<feature type="binding site" evidence="4">
    <location>
        <position position="257"/>
    </location>
    <ligand>
        <name>Zn(2+)</name>
        <dbReference type="ChEBI" id="CHEBI:29105"/>
        <label>1</label>
    </ligand>
</feature>
<feature type="binding site" evidence="4">
    <location>
        <position position="542"/>
    </location>
    <ligand>
        <name>Zn(2+)</name>
        <dbReference type="ChEBI" id="CHEBI:29105"/>
        <label>1</label>
    </ligand>
</feature>
<reference evidence="8" key="1">
    <citation type="submission" date="2023-03" db="EMBL/GenBank/DDBJ databases">
        <title>Mating type loci evolution in Malassezia.</title>
        <authorList>
            <person name="Coelho M.A."/>
        </authorList>
    </citation>
    <scope>NUCLEOTIDE SEQUENCE</scope>
    <source>
        <strain evidence="8">CBS 12830</strain>
    </source>
</reference>
<evidence type="ECO:0000313" key="8">
    <source>
        <dbReference type="EMBL" id="WFD22234.1"/>
    </source>
</evidence>
<keyword evidence="6" id="KW-0732">Signal</keyword>
<dbReference type="InterPro" id="IPR029052">
    <property type="entry name" value="Metallo-depent_PP-like"/>
</dbReference>
<feature type="disulfide bond" evidence="5">
    <location>
        <begin position="272"/>
        <end position="280"/>
    </location>
</feature>
<keyword evidence="4" id="KW-0862">Zinc</keyword>
<feature type="binding site" evidence="4">
    <location>
        <position position="259"/>
    </location>
    <ligand>
        <name>Zn(2+)</name>
        <dbReference type="ChEBI" id="CHEBI:29105"/>
        <label>1</label>
    </ligand>
</feature>
<dbReference type="GO" id="GO:0005615">
    <property type="term" value="C:extracellular space"/>
    <property type="evidence" value="ECO:0007669"/>
    <property type="project" value="TreeGrafter"/>
</dbReference>
<dbReference type="GO" id="GO:0006685">
    <property type="term" value="P:sphingomyelin catabolic process"/>
    <property type="evidence" value="ECO:0007669"/>
    <property type="project" value="UniProtKB-UniRule"/>
</dbReference>
<evidence type="ECO:0000256" key="3">
    <source>
        <dbReference type="PIRNR" id="PIRNR000948"/>
    </source>
</evidence>
<keyword evidence="1 3" id="KW-0378">Hydrolase</keyword>
<dbReference type="GO" id="GO:0004767">
    <property type="term" value="F:sphingomyelin phosphodiesterase activity"/>
    <property type="evidence" value="ECO:0007669"/>
    <property type="project" value="UniProtKB-UniRule"/>
</dbReference>
<feature type="chain" id="PRO_5042036092" description="Sphingomyelin phosphodiesterase" evidence="6">
    <location>
        <begin position="22"/>
        <end position="729"/>
    </location>
</feature>
<sequence length="729" mass="80481">MPRALLVCVIAWACMLTVSNAWSKGTPVTPGTSFPTNLFSSMYYMPSQPTAEPRPAVARLGGGWFPDALNNPMTLPSHAPASEAVLPAPLHGTQQVKTLIHDVLNSAHQLVRGGNSSFLCNVCRTGLSTLQTLAHTSPELVPDVLTGVCRTLNLFGATALSDQCALTFDRAMYGGPITQVMSYGNFSGEAPDATLVCAAATFCERPSENLSEAFLNDWFHGSRAPSQSTLDRWHAKQAHAQAHFSESSLLPVLHISDLHVDGRYMVGSESNCTFGETRYCCHSISANSALYSKPITHGTVPRANISAPAGYWGNYTCDAPWSLIGNALEAIRHVSGERGYELALFTGDLTLHDDLFRYSHDLIQYSAQALFGALKGILGRTPLFSTLGNHETSPENFYAPHSLPDGRGHQFDWDSDYLARLWRSLGWLDAHGEQDVRTHYGGFSVSPRSGLRIISMNSDFWYFVNVFNYIHSTNPDMSGMLRFLTDELFEAEKRGERVWILGHVATGWDGSQSLEKPSNLFYQIVSRFAPHTIAAIFFGHTHQDHFSVFYRAESGRSADAPRHTSGAATIALNAPSVTPESNVNPSFRVYYVDPHTYDIYDWDQYYADVDTFATSVHGPVWHHLYSARDTYGDLHASVHDHQYSAHVALEHGTRWPQNVPLNATFWAALTDEMEARPALLSTFSRLQSRQSSRANVCTDQDCRKANVCYMRSATAAQGRTCRAGFGSVV</sequence>
<comment type="cofactor">
    <cofactor evidence="4">
        <name>Zn(2+)</name>
        <dbReference type="ChEBI" id="CHEBI:29105"/>
    </cofactor>
    <text evidence="4">Binds 2 Zn(2+) ions per subunit.</text>
</comment>
<dbReference type="PANTHER" id="PTHR10340:SF27">
    <property type="entry name" value="ACL091CP"/>
    <property type="match status" value="1"/>
</dbReference>
<evidence type="ECO:0000256" key="5">
    <source>
        <dbReference type="PIRSR" id="PIRSR000948-2"/>
    </source>
</evidence>
<feature type="binding site" evidence="4">
    <location>
        <position position="389"/>
    </location>
    <ligand>
        <name>Zn(2+)</name>
        <dbReference type="ChEBI" id="CHEBI:29105"/>
        <label>2</label>
    </ligand>
</feature>
<name>A0AAF0EBT9_9BASI</name>
<feature type="binding site" evidence="4">
    <location>
        <position position="348"/>
    </location>
    <ligand>
        <name>Zn(2+)</name>
        <dbReference type="ChEBI" id="CHEBI:29105"/>
        <label>2</label>
    </ligand>
</feature>
<feature type="binding site" evidence="4">
    <location>
        <position position="348"/>
    </location>
    <ligand>
        <name>Zn(2+)</name>
        <dbReference type="ChEBI" id="CHEBI:29105"/>
        <label>1</label>
    </ligand>
</feature>
<comment type="function">
    <text evidence="3">Converts sphingomyelin to ceramide.</text>
</comment>
<protein>
    <recommendedName>
        <fullName evidence="3">Sphingomyelin phosphodiesterase</fullName>
    </recommendedName>
</protein>
<dbReference type="EMBL" id="CP119901">
    <property type="protein sequence ID" value="WFD22234.1"/>
    <property type="molecule type" value="Genomic_DNA"/>
</dbReference>
<dbReference type="Gene3D" id="3.60.21.10">
    <property type="match status" value="1"/>
</dbReference>
<dbReference type="GO" id="GO:0016020">
    <property type="term" value="C:membrane"/>
    <property type="evidence" value="ECO:0007669"/>
    <property type="project" value="GOC"/>
</dbReference>
<dbReference type="InterPro" id="IPR004843">
    <property type="entry name" value="Calcineurin-like_PHP"/>
</dbReference>
<gene>
    <name evidence="8" type="ORF">MEQU1_000899</name>
</gene>
<dbReference type="PIRSF" id="PIRSF000948">
    <property type="entry name" value="Sphingomy_PDE"/>
    <property type="match status" value="1"/>
</dbReference>
<dbReference type="GO" id="GO:0046872">
    <property type="term" value="F:metal ion binding"/>
    <property type="evidence" value="ECO:0007669"/>
    <property type="project" value="UniProtKB-KW"/>
</dbReference>
<dbReference type="Pfam" id="PF00149">
    <property type="entry name" value="Metallophos"/>
    <property type="match status" value="1"/>
</dbReference>
<feature type="binding site" evidence="4">
    <location>
        <position position="503"/>
    </location>
    <ligand>
        <name>Zn(2+)</name>
        <dbReference type="ChEBI" id="CHEBI:29105"/>
        <label>2</label>
    </ligand>
</feature>
<dbReference type="AlphaFoldDB" id="A0AAF0EBT9"/>
<dbReference type="SUPFAM" id="SSF56300">
    <property type="entry name" value="Metallo-dependent phosphatases"/>
    <property type="match status" value="1"/>
</dbReference>
<keyword evidence="5" id="KW-1015">Disulfide bond</keyword>
<dbReference type="InterPro" id="IPR011160">
    <property type="entry name" value="Sphingomy_PDE"/>
</dbReference>
<keyword evidence="9" id="KW-1185">Reference proteome</keyword>
<accession>A0AAF0EBT9</accession>
<evidence type="ECO:0000256" key="1">
    <source>
        <dbReference type="ARBA" id="ARBA00022801"/>
    </source>
</evidence>
<evidence type="ECO:0000259" key="7">
    <source>
        <dbReference type="Pfam" id="PF00149"/>
    </source>
</evidence>
<dbReference type="Proteomes" id="UP001214415">
    <property type="component" value="Chromosome 2"/>
</dbReference>
<feature type="domain" description="Calcineurin-like phosphoesterase" evidence="7">
    <location>
        <begin position="250"/>
        <end position="543"/>
    </location>
</feature>
<dbReference type="GO" id="GO:0016798">
    <property type="term" value="F:hydrolase activity, acting on glycosyl bonds"/>
    <property type="evidence" value="ECO:0007669"/>
    <property type="project" value="UniProtKB-KW"/>
</dbReference>
<feature type="signal peptide" evidence="6">
    <location>
        <begin position="1"/>
        <end position="21"/>
    </location>
</feature>
<dbReference type="InterPro" id="IPR041805">
    <property type="entry name" value="ASMase/PPN1_MPP"/>
</dbReference>
<keyword evidence="2" id="KW-0325">Glycoprotein</keyword>
<organism evidence="8 9">
    <name type="scientific">Malassezia equina</name>
    <dbReference type="NCBI Taxonomy" id="1381935"/>
    <lineage>
        <taxon>Eukaryota</taxon>
        <taxon>Fungi</taxon>
        <taxon>Dikarya</taxon>
        <taxon>Basidiomycota</taxon>
        <taxon>Ustilaginomycotina</taxon>
        <taxon>Malasseziomycetes</taxon>
        <taxon>Malasseziales</taxon>
        <taxon>Malasseziaceae</taxon>
        <taxon>Malassezia</taxon>
    </lineage>
</organism>
<dbReference type="PANTHER" id="PTHR10340">
    <property type="entry name" value="SPHINGOMYELIN PHOSPHODIESTERASE"/>
    <property type="match status" value="1"/>
</dbReference>
<evidence type="ECO:0000313" key="9">
    <source>
        <dbReference type="Proteomes" id="UP001214415"/>
    </source>
</evidence>
<evidence type="ECO:0000256" key="6">
    <source>
        <dbReference type="SAM" id="SignalP"/>
    </source>
</evidence>
<comment type="similarity">
    <text evidence="3">Belongs to the acid sphingomyelinase family.</text>
</comment>